<feature type="compositionally biased region" description="Basic residues" evidence="1">
    <location>
        <begin position="99"/>
        <end position="114"/>
    </location>
</feature>
<feature type="region of interest" description="Disordered" evidence="1">
    <location>
        <begin position="1"/>
        <end position="132"/>
    </location>
</feature>
<feature type="non-terminal residue" evidence="2">
    <location>
        <position position="1"/>
    </location>
</feature>
<feature type="compositionally biased region" description="Gly residues" evidence="1">
    <location>
        <begin position="121"/>
        <end position="132"/>
    </location>
</feature>
<feature type="compositionally biased region" description="Basic and acidic residues" evidence="1">
    <location>
        <begin position="7"/>
        <end position="21"/>
    </location>
</feature>
<accession>A0A6J4QFM3</accession>
<organism evidence="2">
    <name type="scientific">uncultured Phycisphaerae bacterium</name>
    <dbReference type="NCBI Taxonomy" id="904963"/>
    <lineage>
        <taxon>Bacteria</taxon>
        <taxon>Pseudomonadati</taxon>
        <taxon>Planctomycetota</taxon>
        <taxon>Phycisphaerae</taxon>
        <taxon>environmental samples</taxon>
    </lineage>
</organism>
<proteinExistence type="predicted"/>
<evidence type="ECO:0000313" key="2">
    <source>
        <dbReference type="EMBL" id="CAA9442799.1"/>
    </source>
</evidence>
<dbReference type="AlphaFoldDB" id="A0A6J4QFM3"/>
<reference evidence="2" key="1">
    <citation type="submission" date="2020-02" db="EMBL/GenBank/DDBJ databases">
        <authorList>
            <person name="Meier V. D."/>
        </authorList>
    </citation>
    <scope>NUCLEOTIDE SEQUENCE</scope>
    <source>
        <strain evidence="2">AVDCRST_MAG64</strain>
    </source>
</reference>
<name>A0A6J4QFM3_9BACT</name>
<feature type="compositionally biased region" description="Basic and acidic residues" evidence="1">
    <location>
        <begin position="34"/>
        <end position="45"/>
    </location>
</feature>
<protein>
    <submittedName>
        <fullName evidence="2">Uncharacterized protein</fullName>
    </submittedName>
</protein>
<feature type="non-terminal residue" evidence="2">
    <location>
        <position position="132"/>
    </location>
</feature>
<sequence>AGAADAGADRRTEQGTDDEPRPIAGGRPARRRREPPAVRPGDRPRAAHGAAGHRGGRRAARDPDPGAAARPVGDRAGRAVRPPADGRAAVPGPAEPAHVHRRAVRAGGRRGLLRRARDVPGGVGGDVGRCGV</sequence>
<dbReference type="EMBL" id="CADCUQ010001007">
    <property type="protein sequence ID" value="CAA9442799.1"/>
    <property type="molecule type" value="Genomic_DNA"/>
</dbReference>
<evidence type="ECO:0000256" key="1">
    <source>
        <dbReference type="SAM" id="MobiDB-lite"/>
    </source>
</evidence>
<gene>
    <name evidence="2" type="ORF">AVDCRST_MAG64-4308</name>
</gene>